<evidence type="ECO:0000313" key="2">
    <source>
        <dbReference type="Proteomes" id="UP000215896"/>
    </source>
</evidence>
<dbReference type="EMBL" id="NMVO01000018">
    <property type="protein sequence ID" value="OYO08672.1"/>
    <property type="molecule type" value="Genomic_DNA"/>
</dbReference>
<sequence>MIETTEDLLARGWTYGEIRDKVRAGTLHRLARGRYSDTNPALLSEDERHLQLLAALRPGLADGSVFSHATAGVLHGLWLPSSELTRVHVTRPGTHRSVGRRVQIHAFPDAGDLTTLQQPDGEPVEVTDLLTTTLALVTTLAIPAAVAVADSALRAGLDRDTALAEVARWKTRPGRRRARLALEFADRLSESAGESRSRWLMHELGLPAPVLQQEFTNDDGEWIGRTDFWWPEHGVIGEFDGKVKYGRLLRPDQRIEDVIQAERERERALQNLGHWVVRWVWRSLEAPAEFAKPLTRALARGRR</sequence>
<evidence type="ECO:0000313" key="1">
    <source>
        <dbReference type="EMBL" id="OYO08672.1"/>
    </source>
</evidence>
<name>A0A255FZL2_9ACTN</name>
<accession>A0A255FZL2</accession>
<organism evidence="1 2">
    <name type="scientific">Enemella evansiae</name>
    <dbReference type="NCBI Taxonomy" id="2016499"/>
    <lineage>
        <taxon>Bacteria</taxon>
        <taxon>Bacillati</taxon>
        <taxon>Actinomycetota</taxon>
        <taxon>Actinomycetes</taxon>
        <taxon>Propionibacteriales</taxon>
        <taxon>Propionibacteriaceae</taxon>
        <taxon>Enemella</taxon>
    </lineage>
</organism>
<proteinExistence type="predicted"/>
<dbReference type="AlphaFoldDB" id="A0A255FZL2"/>
<evidence type="ECO:0008006" key="3">
    <source>
        <dbReference type="Google" id="ProtNLM"/>
    </source>
</evidence>
<protein>
    <recommendedName>
        <fullName evidence="3">Type IV toxin-antitoxin system AbiEi family antitoxin domain-containing protein</fullName>
    </recommendedName>
</protein>
<gene>
    <name evidence="1" type="ORF">CGZ94_19335</name>
</gene>
<keyword evidence="2" id="KW-1185">Reference proteome</keyword>
<comment type="caution">
    <text evidence="1">The sequence shown here is derived from an EMBL/GenBank/DDBJ whole genome shotgun (WGS) entry which is preliminary data.</text>
</comment>
<dbReference type="Proteomes" id="UP000215896">
    <property type="component" value="Unassembled WGS sequence"/>
</dbReference>
<dbReference type="OrthoDB" id="5143202at2"/>
<dbReference type="RefSeq" id="WP_094406871.1">
    <property type="nucleotide sequence ID" value="NZ_NMVO01000018.1"/>
</dbReference>
<reference evidence="1 2" key="1">
    <citation type="submission" date="2017-07" db="EMBL/GenBank/DDBJ databases">
        <title>Draft whole genome sequences of clinical Proprionibacteriaceae strains.</title>
        <authorList>
            <person name="Bernier A.-M."/>
            <person name="Bernard K."/>
            <person name="Domingo M.-C."/>
        </authorList>
    </citation>
    <scope>NUCLEOTIDE SEQUENCE [LARGE SCALE GENOMIC DNA]</scope>
    <source>
        <strain evidence="1 2">NML 030167</strain>
    </source>
</reference>